<dbReference type="EMBL" id="LAZR01001682">
    <property type="protein sequence ID" value="KKN40849.1"/>
    <property type="molecule type" value="Genomic_DNA"/>
</dbReference>
<organism evidence="2">
    <name type="scientific">marine sediment metagenome</name>
    <dbReference type="NCBI Taxonomy" id="412755"/>
    <lineage>
        <taxon>unclassified sequences</taxon>
        <taxon>metagenomes</taxon>
        <taxon>ecological metagenomes</taxon>
    </lineage>
</organism>
<keyword evidence="1" id="KW-1133">Transmembrane helix</keyword>
<reference evidence="2" key="1">
    <citation type="journal article" date="2015" name="Nature">
        <title>Complex archaea that bridge the gap between prokaryotes and eukaryotes.</title>
        <authorList>
            <person name="Spang A."/>
            <person name="Saw J.H."/>
            <person name="Jorgensen S.L."/>
            <person name="Zaremba-Niedzwiedzka K."/>
            <person name="Martijn J."/>
            <person name="Lind A.E."/>
            <person name="van Eijk R."/>
            <person name="Schleper C."/>
            <person name="Guy L."/>
            <person name="Ettema T.J."/>
        </authorList>
    </citation>
    <scope>NUCLEOTIDE SEQUENCE</scope>
</reference>
<keyword evidence="1" id="KW-0472">Membrane</keyword>
<gene>
    <name evidence="2" type="ORF">LCGC14_0729210</name>
</gene>
<accession>A0A0F9QEB2</accession>
<evidence type="ECO:0000313" key="2">
    <source>
        <dbReference type="EMBL" id="KKN40849.1"/>
    </source>
</evidence>
<proteinExistence type="predicted"/>
<dbReference type="AlphaFoldDB" id="A0A0F9QEB2"/>
<keyword evidence="1" id="KW-0812">Transmembrane</keyword>
<protein>
    <submittedName>
        <fullName evidence="2">Uncharacterized protein</fullName>
    </submittedName>
</protein>
<feature type="transmembrane region" description="Helical" evidence="1">
    <location>
        <begin position="6"/>
        <end position="27"/>
    </location>
</feature>
<comment type="caution">
    <text evidence="2">The sequence shown here is derived from an EMBL/GenBank/DDBJ whole genome shotgun (WGS) entry which is preliminary data.</text>
</comment>
<name>A0A0F9QEB2_9ZZZZ</name>
<sequence>MILGIFYFALAFGILLGWLTYAIIIVFEPISDVFMFKFVNFMGWISEESVLRMQDPTLAIFPYEIILKINRRKEVIENIKRFKKVGHYL</sequence>
<evidence type="ECO:0000256" key="1">
    <source>
        <dbReference type="SAM" id="Phobius"/>
    </source>
</evidence>